<evidence type="ECO:0000313" key="1">
    <source>
        <dbReference type="EMBL" id="KAF9654114.1"/>
    </source>
</evidence>
<accession>A0ACB6ZXF1</accession>
<protein>
    <submittedName>
        <fullName evidence="1">Uncharacterized protein</fullName>
    </submittedName>
</protein>
<dbReference type="EMBL" id="MU117961">
    <property type="protein sequence ID" value="KAF9654114.1"/>
    <property type="molecule type" value="Genomic_DNA"/>
</dbReference>
<proteinExistence type="predicted"/>
<dbReference type="Proteomes" id="UP000886501">
    <property type="component" value="Unassembled WGS sequence"/>
</dbReference>
<organism evidence="1 2">
    <name type="scientific">Thelephora ganbajun</name>
    <name type="common">Ganba fungus</name>
    <dbReference type="NCBI Taxonomy" id="370292"/>
    <lineage>
        <taxon>Eukaryota</taxon>
        <taxon>Fungi</taxon>
        <taxon>Dikarya</taxon>
        <taxon>Basidiomycota</taxon>
        <taxon>Agaricomycotina</taxon>
        <taxon>Agaricomycetes</taxon>
        <taxon>Thelephorales</taxon>
        <taxon>Thelephoraceae</taxon>
        <taxon>Thelephora</taxon>
    </lineage>
</organism>
<reference evidence="1" key="2">
    <citation type="journal article" date="2020" name="Nat. Commun.">
        <title>Large-scale genome sequencing of mycorrhizal fungi provides insights into the early evolution of symbiotic traits.</title>
        <authorList>
            <person name="Miyauchi S."/>
            <person name="Kiss E."/>
            <person name="Kuo A."/>
            <person name="Drula E."/>
            <person name="Kohler A."/>
            <person name="Sanchez-Garcia M."/>
            <person name="Morin E."/>
            <person name="Andreopoulos B."/>
            <person name="Barry K.W."/>
            <person name="Bonito G."/>
            <person name="Buee M."/>
            <person name="Carver A."/>
            <person name="Chen C."/>
            <person name="Cichocki N."/>
            <person name="Clum A."/>
            <person name="Culley D."/>
            <person name="Crous P.W."/>
            <person name="Fauchery L."/>
            <person name="Girlanda M."/>
            <person name="Hayes R.D."/>
            <person name="Keri Z."/>
            <person name="LaButti K."/>
            <person name="Lipzen A."/>
            <person name="Lombard V."/>
            <person name="Magnuson J."/>
            <person name="Maillard F."/>
            <person name="Murat C."/>
            <person name="Nolan M."/>
            <person name="Ohm R.A."/>
            <person name="Pangilinan J."/>
            <person name="Pereira M.F."/>
            <person name="Perotto S."/>
            <person name="Peter M."/>
            <person name="Pfister S."/>
            <person name="Riley R."/>
            <person name="Sitrit Y."/>
            <person name="Stielow J.B."/>
            <person name="Szollosi G."/>
            <person name="Zifcakova L."/>
            <person name="Stursova M."/>
            <person name="Spatafora J.W."/>
            <person name="Tedersoo L."/>
            <person name="Vaario L.M."/>
            <person name="Yamada A."/>
            <person name="Yan M."/>
            <person name="Wang P."/>
            <person name="Xu J."/>
            <person name="Bruns T."/>
            <person name="Baldrian P."/>
            <person name="Vilgalys R."/>
            <person name="Dunand C."/>
            <person name="Henrissat B."/>
            <person name="Grigoriev I.V."/>
            <person name="Hibbett D."/>
            <person name="Nagy L.G."/>
            <person name="Martin F.M."/>
        </authorList>
    </citation>
    <scope>NUCLEOTIDE SEQUENCE</scope>
    <source>
        <strain evidence="1">P2</strain>
    </source>
</reference>
<reference evidence="1" key="1">
    <citation type="submission" date="2019-10" db="EMBL/GenBank/DDBJ databases">
        <authorList>
            <consortium name="DOE Joint Genome Institute"/>
            <person name="Kuo A."/>
            <person name="Miyauchi S."/>
            <person name="Kiss E."/>
            <person name="Drula E."/>
            <person name="Kohler A."/>
            <person name="Sanchez-Garcia M."/>
            <person name="Andreopoulos B."/>
            <person name="Barry K.W."/>
            <person name="Bonito G."/>
            <person name="Buee M."/>
            <person name="Carver A."/>
            <person name="Chen C."/>
            <person name="Cichocki N."/>
            <person name="Clum A."/>
            <person name="Culley D."/>
            <person name="Crous P.W."/>
            <person name="Fauchery L."/>
            <person name="Girlanda M."/>
            <person name="Hayes R."/>
            <person name="Keri Z."/>
            <person name="Labutti K."/>
            <person name="Lipzen A."/>
            <person name="Lombard V."/>
            <person name="Magnuson J."/>
            <person name="Maillard F."/>
            <person name="Morin E."/>
            <person name="Murat C."/>
            <person name="Nolan M."/>
            <person name="Ohm R."/>
            <person name="Pangilinan J."/>
            <person name="Pereira M."/>
            <person name="Perotto S."/>
            <person name="Peter M."/>
            <person name="Riley R."/>
            <person name="Sitrit Y."/>
            <person name="Stielow B."/>
            <person name="Szollosi G."/>
            <person name="Zifcakova L."/>
            <person name="Stursova M."/>
            <person name="Spatafora J.W."/>
            <person name="Tedersoo L."/>
            <person name="Vaario L.-M."/>
            <person name="Yamada A."/>
            <person name="Yan M."/>
            <person name="Wang P."/>
            <person name="Xu J."/>
            <person name="Bruns T."/>
            <person name="Baldrian P."/>
            <person name="Vilgalys R."/>
            <person name="Henrissat B."/>
            <person name="Grigoriev I.V."/>
            <person name="Hibbett D."/>
            <person name="Nagy L.G."/>
            <person name="Martin F.M."/>
        </authorList>
    </citation>
    <scope>NUCLEOTIDE SEQUENCE</scope>
    <source>
        <strain evidence="1">P2</strain>
    </source>
</reference>
<gene>
    <name evidence="1" type="ORF">BDM02DRAFT_27216</name>
</gene>
<keyword evidence="2" id="KW-1185">Reference proteome</keyword>
<evidence type="ECO:0000313" key="2">
    <source>
        <dbReference type="Proteomes" id="UP000886501"/>
    </source>
</evidence>
<name>A0ACB6ZXF1_THEGA</name>
<sequence length="208" mass="22469">MLSTTMSTPRSYPFAIANAFSQDAFGGNPAAIIFLDPSNTLTQEERLKFAKGFNQPIVVFLTPTSISAKNRGVVSFDVQYFSPGFEIELCGHGTAAATKVILDSASNLPGFGQGSQFPAFSSSQTHTVEFTTVKGVVISARKLVIEEEEWFEIVLPAGKLKELPAEEAERVLGALSRAVGKDPKVKYIGVGEPPFHNDLLIVLEESEN</sequence>
<comment type="caution">
    <text evidence="1">The sequence shown here is derived from an EMBL/GenBank/DDBJ whole genome shotgun (WGS) entry which is preliminary data.</text>
</comment>